<evidence type="ECO:0000313" key="3">
    <source>
        <dbReference type="Proteomes" id="UP000026915"/>
    </source>
</evidence>
<protein>
    <submittedName>
        <fullName evidence="2">Uncharacterized protein</fullName>
    </submittedName>
</protein>
<accession>A0A061F6Y1</accession>
<evidence type="ECO:0000313" key="2">
    <source>
        <dbReference type="EMBL" id="EOY12801.1"/>
    </source>
</evidence>
<dbReference type="eggNOG" id="ENOG502S7TQ">
    <property type="taxonomic scope" value="Eukaryota"/>
</dbReference>
<gene>
    <name evidence="2" type="ORF">TCM_031320</name>
</gene>
<evidence type="ECO:0000256" key="1">
    <source>
        <dbReference type="SAM" id="MobiDB-lite"/>
    </source>
</evidence>
<sequence>MGIWDFISWSTDSIKGLWQSSYDHSRAAITKVDSVRIDAVEKVSQHLSDPETRSKISRVATDVAMNATIEGLKVIPGAFPTYKIVSESLHDDKKSMNENKSKEQEEGLKALQATVSRLEKEVSDLREQAGIQQHAVETKPQNTNSADPKPKI</sequence>
<keyword evidence="3" id="KW-1185">Reference proteome</keyword>
<dbReference type="AlphaFoldDB" id="A0A061F6Y1"/>
<name>A0A061F6Y1_THECC</name>
<dbReference type="HOGENOM" id="CLU_1725608_0_0_1"/>
<dbReference type="Proteomes" id="UP000026915">
    <property type="component" value="Chromosome 7"/>
</dbReference>
<dbReference type="EMBL" id="CM001885">
    <property type="protein sequence ID" value="EOY12801.1"/>
    <property type="molecule type" value="Genomic_DNA"/>
</dbReference>
<dbReference type="InParanoid" id="A0A061F6Y1"/>
<feature type="compositionally biased region" description="Basic and acidic residues" evidence="1">
    <location>
        <begin position="117"/>
        <end position="127"/>
    </location>
</feature>
<reference evidence="2 3" key="1">
    <citation type="journal article" date="2013" name="Genome Biol.">
        <title>The genome sequence of the most widely cultivated cacao type and its use to identify candidate genes regulating pod color.</title>
        <authorList>
            <person name="Motamayor J.C."/>
            <person name="Mockaitis K."/>
            <person name="Schmutz J."/>
            <person name="Haiminen N."/>
            <person name="Iii D.L."/>
            <person name="Cornejo O."/>
            <person name="Findley S.D."/>
            <person name="Zheng P."/>
            <person name="Utro F."/>
            <person name="Royaert S."/>
            <person name="Saski C."/>
            <person name="Jenkins J."/>
            <person name="Podicheti R."/>
            <person name="Zhao M."/>
            <person name="Scheffler B.E."/>
            <person name="Stack J.C."/>
            <person name="Feltus F.A."/>
            <person name="Mustiga G.M."/>
            <person name="Amores F."/>
            <person name="Phillips W."/>
            <person name="Marelli J.P."/>
            <person name="May G.D."/>
            <person name="Shapiro H."/>
            <person name="Ma J."/>
            <person name="Bustamante C.D."/>
            <person name="Schnell R.J."/>
            <person name="Main D."/>
            <person name="Gilbert D."/>
            <person name="Parida L."/>
            <person name="Kuhn D.N."/>
        </authorList>
    </citation>
    <scope>NUCLEOTIDE SEQUENCE [LARGE SCALE GENOMIC DNA]</scope>
    <source>
        <strain evidence="3">cv. Matina 1-6</strain>
    </source>
</reference>
<dbReference type="Gramene" id="EOY12801">
    <property type="protein sequence ID" value="EOY12801"/>
    <property type="gene ID" value="TCM_031320"/>
</dbReference>
<dbReference type="OMA" id="LRVFMMK"/>
<feature type="region of interest" description="Disordered" evidence="1">
    <location>
        <begin position="90"/>
        <end position="152"/>
    </location>
</feature>
<organism evidence="2 3">
    <name type="scientific">Theobroma cacao</name>
    <name type="common">Cacao</name>
    <name type="synonym">Cocoa</name>
    <dbReference type="NCBI Taxonomy" id="3641"/>
    <lineage>
        <taxon>Eukaryota</taxon>
        <taxon>Viridiplantae</taxon>
        <taxon>Streptophyta</taxon>
        <taxon>Embryophyta</taxon>
        <taxon>Tracheophyta</taxon>
        <taxon>Spermatophyta</taxon>
        <taxon>Magnoliopsida</taxon>
        <taxon>eudicotyledons</taxon>
        <taxon>Gunneridae</taxon>
        <taxon>Pentapetalae</taxon>
        <taxon>rosids</taxon>
        <taxon>malvids</taxon>
        <taxon>Malvales</taxon>
        <taxon>Malvaceae</taxon>
        <taxon>Byttnerioideae</taxon>
        <taxon>Theobroma</taxon>
    </lineage>
</organism>
<feature type="compositionally biased region" description="Basic and acidic residues" evidence="1">
    <location>
        <begin position="90"/>
        <end position="108"/>
    </location>
</feature>
<proteinExistence type="predicted"/>